<comment type="pathway">
    <text evidence="4">Amino-acid biosynthesis; L-leucine biosynthesis; L-leucine from 3-methyl-2-oxobutanoate: step 2/4.</text>
</comment>
<dbReference type="FunFam" id="3.30.499.10:FF:000007">
    <property type="entry name" value="3-isopropylmalate dehydratase large subunit"/>
    <property type="match status" value="1"/>
</dbReference>
<evidence type="ECO:0000256" key="11">
    <source>
        <dbReference type="ARBA" id="ARBA00022605"/>
    </source>
</evidence>
<dbReference type="PROSITE" id="PS00450">
    <property type="entry name" value="ACONITASE_1"/>
    <property type="match status" value="1"/>
</dbReference>
<feature type="domain" description="Aconitase/3-isopropylmalate dehydratase large subunit alpha/beta/alpha" evidence="17">
    <location>
        <begin position="14"/>
        <end position="462"/>
    </location>
</feature>
<dbReference type="GO" id="GO:0009098">
    <property type="term" value="P:L-leucine biosynthetic process"/>
    <property type="evidence" value="ECO:0007669"/>
    <property type="project" value="UniProtKB-KW"/>
</dbReference>
<dbReference type="Gene3D" id="3.30.499.10">
    <property type="entry name" value="Aconitase, domain 3"/>
    <property type="match status" value="2"/>
</dbReference>
<dbReference type="InterPro" id="IPR036008">
    <property type="entry name" value="Aconitase_4Fe-4S_dom"/>
</dbReference>
<comment type="similarity">
    <text evidence="5">Belongs to the aconitase/IPM isomerase family.</text>
</comment>
<dbReference type="InterPro" id="IPR018136">
    <property type="entry name" value="Aconitase_4Fe-4S_BS"/>
</dbReference>
<keyword evidence="9" id="KW-0432">Leucine biosynthesis</keyword>
<dbReference type="GO" id="GO:0003861">
    <property type="term" value="F:3-isopropylmalate dehydratase activity"/>
    <property type="evidence" value="ECO:0007669"/>
    <property type="project" value="UniProtKB-EC"/>
</dbReference>
<dbReference type="RefSeq" id="WP_043211862.1">
    <property type="nucleotide sequence ID" value="NZ_CAJGUP010000112.1"/>
</dbReference>
<dbReference type="InterPro" id="IPR001030">
    <property type="entry name" value="Acoase/IPM_deHydtase_lsu_aba"/>
</dbReference>
<dbReference type="OrthoDB" id="8640381at2"/>
<dbReference type="GO" id="GO:0051539">
    <property type="term" value="F:4 iron, 4 sulfur cluster binding"/>
    <property type="evidence" value="ECO:0007669"/>
    <property type="project" value="UniProtKB-KW"/>
</dbReference>
<evidence type="ECO:0000256" key="16">
    <source>
        <dbReference type="ARBA" id="ARBA00023304"/>
    </source>
</evidence>
<dbReference type="PANTHER" id="PTHR43822">
    <property type="entry name" value="HOMOACONITASE, MITOCHONDRIAL-RELATED"/>
    <property type="match status" value="1"/>
</dbReference>
<dbReference type="NCBIfam" id="NF009116">
    <property type="entry name" value="PRK12466.1"/>
    <property type="match status" value="1"/>
</dbReference>
<dbReference type="EMBL" id="CYTV01000011">
    <property type="protein sequence ID" value="CUJ04665.1"/>
    <property type="molecule type" value="Genomic_DNA"/>
</dbReference>
<evidence type="ECO:0000313" key="21">
    <source>
        <dbReference type="Proteomes" id="UP000092950"/>
    </source>
</evidence>
<comment type="function">
    <text evidence="3">Catalyzes the isomerization between 2-isopropylmalate and 3-isopropylmalate, via the formation of 2-isopropylmaleate.</text>
</comment>
<dbReference type="SUPFAM" id="SSF53732">
    <property type="entry name" value="Aconitase iron-sulfur domain"/>
    <property type="match status" value="1"/>
</dbReference>
<evidence type="ECO:0000256" key="14">
    <source>
        <dbReference type="ARBA" id="ARBA00023014"/>
    </source>
</evidence>
<evidence type="ECO:0000256" key="1">
    <source>
        <dbReference type="ARBA" id="ARBA00000491"/>
    </source>
</evidence>
<reference evidence="19 20" key="1">
    <citation type="submission" date="2015-09" db="EMBL/GenBank/DDBJ databases">
        <authorList>
            <person name="Jackson K.R."/>
            <person name="Lunt B.L."/>
            <person name="Fisher J.N.B."/>
            <person name="Gardner A.V."/>
            <person name="Bailey M.E."/>
            <person name="Deus L.M."/>
            <person name="Earl A.S."/>
            <person name="Gibby P.D."/>
            <person name="Hartmann K.A."/>
            <person name="Liu J.E."/>
            <person name="Manci A.M."/>
            <person name="Nielsen D.A."/>
            <person name="Solomon M.B."/>
            <person name="Breakwell D.P."/>
            <person name="Burnett S.H."/>
            <person name="Grose J.H."/>
        </authorList>
    </citation>
    <scope>NUCLEOTIDE SEQUENCE [LARGE SCALE GENOMIC DNA]</scope>
    <source>
        <strain evidence="19 20">2789STDY5608636</strain>
    </source>
</reference>
<evidence type="ECO:0000313" key="18">
    <source>
        <dbReference type="EMBL" id="ANY16179.1"/>
    </source>
</evidence>
<dbReference type="EC" id="4.2.1.33" evidence="7"/>
<dbReference type="Proteomes" id="UP000092950">
    <property type="component" value="Chromosome"/>
</dbReference>
<accession>A0A0M7H7M0</accession>
<dbReference type="InterPro" id="IPR015931">
    <property type="entry name" value="Acnase/IPM_dHydase_lsu_aba_1/3"/>
</dbReference>
<dbReference type="PANTHER" id="PTHR43822:SF9">
    <property type="entry name" value="3-ISOPROPYLMALATE DEHYDRATASE"/>
    <property type="match status" value="1"/>
</dbReference>
<dbReference type="InterPro" id="IPR050067">
    <property type="entry name" value="IPM_dehydratase_rel_enz"/>
</dbReference>
<reference evidence="18 21" key="2">
    <citation type="submission" date="2016-07" db="EMBL/GenBank/DDBJ databases">
        <title>Complete genome sequences of Bordetella pseudohinzii.</title>
        <authorList>
            <person name="Spilker T."/>
            <person name="Darrah R."/>
            <person name="LiPuma J.J."/>
        </authorList>
    </citation>
    <scope>NUCLEOTIDE SEQUENCE [LARGE SCALE GENOMIC DNA]</scope>
    <source>
        <strain evidence="18 21">HI4681</strain>
    </source>
</reference>
<evidence type="ECO:0000256" key="9">
    <source>
        <dbReference type="ARBA" id="ARBA00022430"/>
    </source>
</evidence>
<evidence type="ECO:0000256" key="8">
    <source>
        <dbReference type="ARBA" id="ARBA00014371"/>
    </source>
</evidence>
<dbReference type="KEGG" id="bpdz:BBN53_09890"/>
<evidence type="ECO:0000256" key="15">
    <source>
        <dbReference type="ARBA" id="ARBA00023239"/>
    </source>
</evidence>
<evidence type="ECO:0000313" key="19">
    <source>
        <dbReference type="EMBL" id="CUJ04665.1"/>
    </source>
</evidence>
<evidence type="ECO:0000256" key="5">
    <source>
        <dbReference type="ARBA" id="ARBA00007185"/>
    </source>
</evidence>
<keyword evidence="11" id="KW-0028">Amino-acid biosynthesis</keyword>
<comment type="cofactor">
    <cofactor evidence="2">
        <name>[4Fe-4S] cluster</name>
        <dbReference type="ChEBI" id="CHEBI:49883"/>
    </cofactor>
</comment>
<keyword evidence="13" id="KW-0408">Iron</keyword>
<dbReference type="PROSITE" id="PS01244">
    <property type="entry name" value="ACONITASE_2"/>
    <property type="match status" value="1"/>
</dbReference>
<evidence type="ECO:0000256" key="6">
    <source>
        <dbReference type="ARBA" id="ARBA00011271"/>
    </source>
</evidence>
<keyword evidence="15 19" id="KW-0456">Lyase</keyword>
<dbReference type="AlphaFoldDB" id="A0A0J6EYB0"/>
<dbReference type="EMBL" id="CP016440">
    <property type="protein sequence ID" value="ANY16179.1"/>
    <property type="molecule type" value="Genomic_DNA"/>
</dbReference>
<dbReference type="Pfam" id="PF00330">
    <property type="entry name" value="Aconitase"/>
    <property type="match status" value="1"/>
</dbReference>
<accession>A0A0J6EYB0</accession>
<organism evidence="19 20">
    <name type="scientific">Bordetella pseudohinzii</name>
    <dbReference type="NCBI Taxonomy" id="1331258"/>
    <lineage>
        <taxon>Bacteria</taxon>
        <taxon>Pseudomonadati</taxon>
        <taxon>Pseudomonadota</taxon>
        <taxon>Betaproteobacteria</taxon>
        <taxon>Burkholderiales</taxon>
        <taxon>Alcaligenaceae</taxon>
        <taxon>Bordetella</taxon>
    </lineage>
</organism>
<keyword evidence="14" id="KW-0411">Iron-sulfur</keyword>
<evidence type="ECO:0000256" key="7">
    <source>
        <dbReference type="ARBA" id="ARBA00011998"/>
    </source>
</evidence>
<dbReference type="NCBIfam" id="NF004016">
    <property type="entry name" value="PRK05478.1"/>
    <property type="match status" value="1"/>
</dbReference>
<dbReference type="PRINTS" id="PR00415">
    <property type="entry name" value="ACONITASE"/>
</dbReference>
<keyword evidence="12" id="KW-0479">Metal-binding</keyword>
<keyword evidence="16" id="KW-0100">Branched-chain amino acid biosynthesis</keyword>
<sequence>MTPSIPKRPRTLFDKFWASHHVADLEDGRSLVHIDRHLLHDLSSPQAFDALRAAGRRVQSPGRNIAIADHIVSTAPGRQAERVPGGDAMLDALAANAAEFGLRHYGQDHPDQGIVHVLAPELGLVLPGMTVACGDSHTSTLGALGAWAWGIGTSEAEHVLATQTLAMRRPAAMRLTLTGALPPALSAKDMALHVLRRIGVRGAPVGFLELAGPAVAALPMEGRLTVCNMAIEAGARAAVIAPDAVTLRYLRQHAPDVCADPRAMADFQRWRGDAQARYETELALELSLREPQLSWGTDPSQVAGVGEALPDPNQAADEAGRAALLRAYRYMDLAPGRPLAGTPVQWVFIGSCTNGRLSDLRAAADIAQGRRVAAGVRALVVPGSRRVKRAAEALGLDRIFIEAGFEWREPGCSMCVGMNADHVPAGQRCVTTSNRNFEGRQGPGARSHLASPASAAAAALAGHIVDHRELV</sequence>
<evidence type="ECO:0000259" key="17">
    <source>
        <dbReference type="Pfam" id="PF00330"/>
    </source>
</evidence>
<evidence type="ECO:0000256" key="12">
    <source>
        <dbReference type="ARBA" id="ARBA00022723"/>
    </source>
</evidence>
<keyword evidence="10" id="KW-0004">4Fe-4S</keyword>
<dbReference type="GO" id="GO:0046872">
    <property type="term" value="F:metal ion binding"/>
    <property type="evidence" value="ECO:0007669"/>
    <property type="project" value="UniProtKB-KW"/>
</dbReference>
<evidence type="ECO:0000256" key="3">
    <source>
        <dbReference type="ARBA" id="ARBA00002695"/>
    </source>
</evidence>
<evidence type="ECO:0000313" key="20">
    <source>
        <dbReference type="Proteomes" id="UP000053096"/>
    </source>
</evidence>
<gene>
    <name evidence="19" type="primary">leuC_3</name>
    <name evidence="18" type="ORF">BBN53_09890</name>
    <name evidence="19" type="ORF">ERS370011_03486</name>
</gene>
<proteinExistence type="inferred from homology"/>
<comment type="subunit">
    <text evidence="6">Heterodimer of LeuC and LeuD.</text>
</comment>
<evidence type="ECO:0000256" key="10">
    <source>
        <dbReference type="ARBA" id="ARBA00022485"/>
    </source>
</evidence>
<comment type="catalytic activity">
    <reaction evidence="1">
        <text>(2R,3S)-3-isopropylmalate = (2S)-2-isopropylmalate</text>
        <dbReference type="Rhea" id="RHEA:32287"/>
        <dbReference type="ChEBI" id="CHEBI:1178"/>
        <dbReference type="ChEBI" id="CHEBI:35121"/>
        <dbReference type="EC" id="4.2.1.33"/>
    </reaction>
</comment>
<dbReference type="Proteomes" id="UP000053096">
    <property type="component" value="Unassembled WGS sequence"/>
</dbReference>
<evidence type="ECO:0000256" key="4">
    <source>
        <dbReference type="ARBA" id="ARBA00004729"/>
    </source>
</evidence>
<keyword evidence="21" id="KW-1185">Reference proteome</keyword>
<protein>
    <recommendedName>
        <fullName evidence="8">3-isopropylmalate dehydratase</fullName>
        <ecNumber evidence="7">4.2.1.33</ecNumber>
    </recommendedName>
</protein>
<evidence type="ECO:0000256" key="13">
    <source>
        <dbReference type="ARBA" id="ARBA00023004"/>
    </source>
</evidence>
<evidence type="ECO:0000256" key="2">
    <source>
        <dbReference type="ARBA" id="ARBA00001966"/>
    </source>
</evidence>
<name>A0A0J6EYB0_9BORD</name>